<keyword evidence="3" id="KW-1185">Reference proteome</keyword>
<accession>A0A8H5I8T9</accession>
<dbReference type="Gene3D" id="1.20.120.520">
    <property type="entry name" value="nmb1532 protein domain like"/>
    <property type="match status" value="1"/>
</dbReference>
<comment type="caution">
    <text evidence="2">The sequence shown here is derived from an EMBL/GenBank/DDBJ whole genome shotgun (WGS) entry which is preliminary data.</text>
</comment>
<name>A0A8H5I8T9_9HYPO</name>
<dbReference type="PANTHER" id="PTHR38048:SF1">
    <property type="entry name" value="HEMERYTHRIN-LIKE DOMAIN-CONTAINING PROTEIN"/>
    <property type="match status" value="1"/>
</dbReference>
<dbReference type="Pfam" id="PF01814">
    <property type="entry name" value="Hemerythrin"/>
    <property type="match status" value="1"/>
</dbReference>
<dbReference type="PANTHER" id="PTHR38048">
    <property type="entry name" value="EXPRESSED PROTEIN"/>
    <property type="match status" value="1"/>
</dbReference>
<dbReference type="InterPro" id="IPR012312">
    <property type="entry name" value="Hemerythrin-like"/>
</dbReference>
<gene>
    <name evidence="2" type="ORF">FPHYL_13732</name>
</gene>
<dbReference type="Proteomes" id="UP000582016">
    <property type="component" value="Unassembled WGS sequence"/>
</dbReference>
<evidence type="ECO:0000313" key="2">
    <source>
        <dbReference type="EMBL" id="KAF5532680.1"/>
    </source>
</evidence>
<proteinExistence type="predicted"/>
<evidence type="ECO:0000259" key="1">
    <source>
        <dbReference type="Pfam" id="PF01814"/>
    </source>
</evidence>
<reference evidence="2 3" key="1">
    <citation type="submission" date="2020-05" db="EMBL/GenBank/DDBJ databases">
        <title>Identification and distribution of gene clusters putatively required for synthesis of sphingolipid metabolism inhibitors in phylogenetically diverse species of the filamentous fungus Fusarium.</title>
        <authorList>
            <person name="Kim H.-S."/>
            <person name="Busman M."/>
            <person name="Brown D.W."/>
            <person name="Divon H."/>
            <person name="Uhlig S."/>
            <person name="Proctor R.H."/>
        </authorList>
    </citation>
    <scope>NUCLEOTIDE SEQUENCE [LARGE SCALE GENOMIC DNA]</scope>
    <source>
        <strain evidence="2 3">NRRL 13617</strain>
    </source>
</reference>
<protein>
    <submittedName>
        <fullName evidence="2">Neutrophil cytosol factor 2</fullName>
    </submittedName>
</protein>
<feature type="domain" description="Hemerythrin-like" evidence="1">
    <location>
        <begin position="34"/>
        <end position="186"/>
    </location>
</feature>
<evidence type="ECO:0000313" key="3">
    <source>
        <dbReference type="Proteomes" id="UP000582016"/>
    </source>
</evidence>
<sequence>MGKEISKQHELHKLEELPPLSDYEFNVYNRLAVRMDRFHERFRHMWNMLYTAADTQKRPSNLSLKQFIETGKRALGGSCLACTNAFLAAQGIQFVDNLEGHHGIEERYIFPILAEKMPEFRTDTGDEAAAELLQQHEEIHSGMTAMREYLIACRYGDTEFQFKTLKERMDSWGETLLKHLNQEVKVLGAESMRRYWTIEEIAEFPF</sequence>
<dbReference type="OrthoDB" id="10044044at2759"/>
<dbReference type="AlphaFoldDB" id="A0A8H5I8T9"/>
<organism evidence="2 3">
    <name type="scientific">Fusarium phyllophilum</name>
    <dbReference type="NCBI Taxonomy" id="47803"/>
    <lineage>
        <taxon>Eukaryota</taxon>
        <taxon>Fungi</taxon>
        <taxon>Dikarya</taxon>
        <taxon>Ascomycota</taxon>
        <taxon>Pezizomycotina</taxon>
        <taxon>Sordariomycetes</taxon>
        <taxon>Hypocreomycetidae</taxon>
        <taxon>Hypocreales</taxon>
        <taxon>Nectriaceae</taxon>
        <taxon>Fusarium</taxon>
        <taxon>Fusarium fujikuroi species complex</taxon>
    </lineage>
</organism>
<dbReference type="InterPro" id="IPR053206">
    <property type="entry name" value="Dimeric_xanthone_biosynth"/>
</dbReference>
<dbReference type="EMBL" id="JAAOAQ010000891">
    <property type="protein sequence ID" value="KAF5532680.1"/>
    <property type="molecule type" value="Genomic_DNA"/>
</dbReference>